<feature type="coiled-coil region" evidence="1">
    <location>
        <begin position="97"/>
        <end position="165"/>
    </location>
</feature>
<sequence>MAAVINTVGKTEPPNLALTGSTGTSNSNTDLLERIINRTTLSTQRATHRHILVIGNTFQKTKKKKKIASVSGGEQERGALPDQEEEGSEASALCRLEEELQALRAGAEQERELALQQQKQVLDARFREVLLNRDRLEEERLHQLSERLRSEAVEAARVLEERQREGERRAVQEACRTLRLQLGEEAEAERQREVRRVLAEAQAFPMAVQCITTF</sequence>
<feature type="region of interest" description="Disordered" evidence="2">
    <location>
        <begin position="1"/>
        <end position="24"/>
    </location>
</feature>
<keyword evidence="1" id="KW-0175">Coiled coil</keyword>
<comment type="caution">
    <text evidence="3">The sequence shown here is derived from an EMBL/GenBank/DDBJ whole genome shotgun (WGS) entry which is preliminary data.</text>
</comment>
<dbReference type="EMBL" id="JAHFZB010000020">
    <property type="protein sequence ID" value="KAK6478041.1"/>
    <property type="molecule type" value="Genomic_DNA"/>
</dbReference>
<protein>
    <submittedName>
        <fullName evidence="3">Uncharacterized protein</fullName>
    </submittedName>
</protein>
<gene>
    <name evidence="3" type="ORF">HHUSO_G21748</name>
</gene>
<accession>A0ABR0YZU2</accession>
<keyword evidence="4" id="KW-1185">Reference proteome</keyword>
<evidence type="ECO:0000256" key="2">
    <source>
        <dbReference type="SAM" id="MobiDB-lite"/>
    </source>
</evidence>
<organism evidence="3 4">
    <name type="scientific">Huso huso</name>
    <name type="common">Beluga</name>
    <name type="synonym">Acipenser huso</name>
    <dbReference type="NCBI Taxonomy" id="61971"/>
    <lineage>
        <taxon>Eukaryota</taxon>
        <taxon>Metazoa</taxon>
        <taxon>Chordata</taxon>
        <taxon>Craniata</taxon>
        <taxon>Vertebrata</taxon>
        <taxon>Euteleostomi</taxon>
        <taxon>Actinopterygii</taxon>
        <taxon>Chondrostei</taxon>
        <taxon>Acipenseriformes</taxon>
        <taxon>Acipenseridae</taxon>
        <taxon>Huso</taxon>
    </lineage>
</organism>
<evidence type="ECO:0000256" key="1">
    <source>
        <dbReference type="SAM" id="Coils"/>
    </source>
</evidence>
<feature type="region of interest" description="Disordered" evidence="2">
    <location>
        <begin position="64"/>
        <end position="91"/>
    </location>
</feature>
<reference evidence="3 4" key="1">
    <citation type="submission" date="2021-05" db="EMBL/GenBank/DDBJ databases">
        <authorList>
            <person name="Zahm M."/>
            <person name="Klopp C."/>
            <person name="Cabau C."/>
            <person name="Kuhl H."/>
            <person name="Suciu R."/>
            <person name="Ciorpac M."/>
            <person name="Holostenco D."/>
            <person name="Gessner J."/>
            <person name="Wuertz S."/>
            <person name="Hohne C."/>
            <person name="Stock M."/>
            <person name="Gislard M."/>
            <person name="Lluch J."/>
            <person name="Milhes M."/>
            <person name="Lampietro C."/>
            <person name="Lopez Roques C."/>
            <person name="Donnadieu C."/>
            <person name="Du K."/>
            <person name="Schartl M."/>
            <person name="Guiguen Y."/>
        </authorList>
    </citation>
    <scope>NUCLEOTIDE SEQUENCE [LARGE SCALE GENOMIC DNA]</scope>
    <source>
        <strain evidence="3">Hh-F2</strain>
        <tissue evidence="3">Blood</tissue>
    </source>
</reference>
<evidence type="ECO:0000313" key="4">
    <source>
        <dbReference type="Proteomes" id="UP001369086"/>
    </source>
</evidence>
<evidence type="ECO:0000313" key="3">
    <source>
        <dbReference type="EMBL" id="KAK6478041.1"/>
    </source>
</evidence>
<name>A0ABR0YZU2_HUSHU</name>
<proteinExistence type="predicted"/>
<dbReference type="Proteomes" id="UP001369086">
    <property type="component" value="Unassembled WGS sequence"/>
</dbReference>